<protein>
    <submittedName>
        <fullName evidence="1">Uncharacterized protein</fullName>
    </submittedName>
</protein>
<name>A0A2K9NM72_BACTC</name>
<evidence type="ECO:0000313" key="1">
    <source>
        <dbReference type="EMBL" id="AUN96608.1"/>
    </source>
</evidence>
<sequence length="143" mass="16812">MTSLNKEKKQTSLDLAFESIDSCFGYVDYITAQIQKLIVQYNQGEVDTAHQSFVEVIELMDLYIQLVSRVYRVLRTDLEQMNFKDESIQKLEIHLLSVMKALLQAKEKNDTIMLCDLLEYELVDNLTQWKIKVLPELKKLKNY</sequence>
<dbReference type="AlphaFoldDB" id="A0A2K9NM72"/>
<dbReference type="OrthoDB" id="5291957at2"/>
<dbReference type="RefSeq" id="WP_102241903.1">
    <property type="nucleotide sequence ID" value="NZ_CP025704.1"/>
</dbReference>
<gene>
    <name evidence="1" type="ORF">C0V70_00500</name>
</gene>
<accession>A0A2K9NM72</accession>
<dbReference type="Proteomes" id="UP000235584">
    <property type="component" value="Chromosome"/>
</dbReference>
<dbReference type="EMBL" id="CP025704">
    <property type="protein sequence ID" value="AUN96608.1"/>
    <property type="molecule type" value="Genomic_DNA"/>
</dbReference>
<reference evidence="1 2" key="1">
    <citation type="submission" date="2018-01" db="EMBL/GenBank/DDBJ databases">
        <title>Complete genome sequence of Bacteriovorax stolpii DSM12778.</title>
        <authorList>
            <person name="Tang B."/>
            <person name="Chang J."/>
        </authorList>
    </citation>
    <scope>NUCLEOTIDE SEQUENCE [LARGE SCALE GENOMIC DNA]</scope>
    <source>
        <strain evidence="1 2">DSM 12778</strain>
    </source>
</reference>
<dbReference type="KEGG" id="bsto:C0V70_00500"/>
<keyword evidence="2" id="KW-1185">Reference proteome</keyword>
<organism evidence="1 2">
    <name type="scientific">Bacteriovorax stolpii</name>
    <name type="common">Bdellovibrio stolpii</name>
    <dbReference type="NCBI Taxonomy" id="960"/>
    <lineage>
        <taxon>Bacteria</taxon>
        <taxon>Pseudomonadati</taxon>
        <taxon>Bdellovibrionota</taxon>
        <taxon>Bacteriovoracia</taxon>
        <taxon>Bacteriovoracales</taxon>
        <taxon>Bacteriovoracaceae</taxon>
        <taxon>Bacteriovorax</taxon>
    </lineage>
</organism>
<evidence type="ECO:0000313" key="2">
    <source>
        <dbReference type="Proteomes" id="UP000235584"/>
    </source>
</evidence>
<proteinExistence type="predicted"/>